<name>A0A1B3X8A3_CAMCO</name>
<dbReference type="Proteomes" id="UP000365807">
    <property type="component" value="Unassembled WGS sequence"/>
</dbReference>
<dbReference type="RefSeq" id="WP_002779312.1">
    <property type="nucleotide sequence ID" value="NZ_AANOQZ020000005.1"/>
</dbReference>
<gene>
    <name evidence="7" type="ORF">B9Q54_06100</name>
    <name evidence="6" type="ORF">C6T04_01975</name>
    <name evidence="5" type="ORF">CJD00_02640</name>
    <name evidence="8" type="ORF">DSX26_03815</name>
    <name evidence="9" type="ORF">DYU70_04125</name>
</gene>
<dbReference type="InterPro" id="IPR037257">
    <property type="entry name" value="T2SS_E_N_sf"/>
</dbReference>
<dbReference type="PANTHER" id="PTHR30258">
    <property type="entry name" value="TYPE II SECRETION SYSTEM PROTEIN GSPE-RELATED"/>
    <property type="match status" value="1"/>
</dbReference>
<reference evidence="5 11" key="2">
    <citation type="submission" date="2018-05" db="EMBL/GenBank/DDBJ databases">
        <authorList>
            <consortium name="GenomeTrakr network: Whole genome sequencing for foodborne pathogen traceback"/>
        </authorList>
    </citation>
    <scope>NUCLEOTIDE SEQUENCE [LARGE SCALE GENOMIC DNA]</scope>
    <source>
        <strain evidence="5 11">NC_C6016</strain>
    </source>
</reference>
<dbReference type="SUPFAM" id="SSF52540">
    <property type="entry name" value="P-loop containing nucleoside triphosphate hydrolases"/>
    <property type="match status" value="1"/>
</dbReference>
<dbReference type="Gene3D" id="3.30.450.90">
    <property type="match status" value="1"/>
</dbReference>
<evidence type="ECO:0000313" key="8">
    <source>
        <dbReference type="EMBL" id="EAL6850592.1"/>
    </source>
</evidence>
<evidence type="ECO:0000256" key="3">
    <source>
        <dbReference type="ARBA" id="ARBA00022840"/>
    </source>
</evidence>
<sequence length="520" mass="59828">MIERFLFEDYINGKITLEQIDREHKIDSEIFLKALASDKNISYSTLEELDLSLGEKFPCSFLFKFKILPILSKENTLHIASSKPCSLELLDEIRIFYEVKNIEVLIASEFKIMKFLYKLQVREKLKNLSTNLRLEWKENRSQDEQSCISQIFDFILDEILEFNPSDIHIEARENDTLIRFRVDGILREFACLEKDIYEALVFHIKFLSQLNVAESRKAQDGNFELKIKENRYDFRISSLPLQNGESIVIRILKHNEEILDLENLNLGEKNLTILKKALYNPYGMILLTGPTGSGKSTSLYACLNELKSIEKKIISVEDPIEYKMPLIQQILLNPKAGLEFNNALRAILRQDPDIIMVGEIRDEESLDIAIKASLTGHLLLSTLHTNNAISTIDRLIDMSAKPYLIASALRLVIAQRLVRKLCPKCKQKSTKVYEIKGDFFEAKGCEYCHHSGYQGRELISECLYIDEEIAQVIREGGYKNKILELAKVKGFQSMFEQGLQKAKEGITSIDELLRVLNEAL</sequence>
<keyword evidence="3" id="KW-0067">ATP-binding</keyword>
<evidence type="ECO:0000313" key="6">
    <source>
        <dbReference type="EMBL" id="EAK4357700.1"/>
    </source>
</evidence>
<dbReference type="Proteomes" id="UP000352088">
    <property type="component" value="Unassembled WGS sequence"/>
</dbReference>
<evidence type="ECO:0000259" key="4">
    <source>
        <dbReference type="PROSITE" id="PS00662"/>
    </source>
</evidence>
<dbReference type="InterPro" id="IPR027417">
    <property type="entry name" value="P-loop_NTPase"/>
</dbReference>
<dbReference type="Pfam" id="PF05157">
    <property type="entry name" value="MshEN"/>
    <property type="match status" value="1"/>
</dbReference>
<evidence type="ECO:0000313" key="14">
    <source>
        <dbReference type="Proteomes" id="UP000411403"/>
    </source>
</evidence>
<dbReference type="GO" id="GO:0016887">
    <property type="term" value="F:ATP hydrolysis activity"/>
    <property type="evidence" value="ECO:0007669"/>
    <property type="project" value="TreeGrafter"/>
</dbReference>
<dbReference type="Gene3D" id="3.30.300.160">
    <property type="entry name" value="Type II secretion system, protein E, N-terminal domain"/>
    <property type="match status" value="1"/>
</dbReference>
<dbReference type="EMBL" id="AACGFG010000002">
    <property type="protein sequence ID" value="EAK4357700.1"/>
    <property type="molecule type" value="Genomic_DNA"/>
</dbReference>
<dbReference type="OrthoDB" id="9805147at2"/>
<dbReference type="GeneID" id="66543571"/>
<dbReference type="AlphaFoldDB" id="A0A1B3X8A3"/>
<comment type="similarity">
    <text evidence="1">Belongs to the GSP E family.</text>
</comment>
<dbReference type="InterPro" id="IPR007831">
    <property type="entry name" value="T2SS_GspE_N"/>
</dbReference>
<dbReference type="CDD" id="cd01129">
    <property type="entry name" value="PulE-GspE-like"/>
    <property type="match status" value="1"/>
</dbReference>
<keyword evidence="2" id="KW-0547">Nucleotide-binding</keyword>
<evidence type="ECO:0000256" key="2">
    <source>
        <dbReference type="ARBA" id="ARBA00022741"/>
    </source>
</evidence>
<proteinExistence type="inferred from homology"/>
<dbReference type="Gene3D" id="3.40.50.300">
    <property type="entry name" value="P-loop containing nucleotide triphosphate hydrolases"/>
    <property type="match status" value="1"/>
</dbReference>
<dbReference type="PROSITE" id="PS00662">
    <property type="entry name" value="T2SP_E"/>
    <property type="match status" value="1"/>
</dbReference>
<evidence type="ECO:0000313" key="12">
    <source>
        <dbReference type="Proteomes" id="UP000365807"/>
    </source>
</evidence>
<dbReference type="GO" id="GO:0005886">
    <property type="term" value="C:plasma membrane"/>
    <property type="evidence" value="ECO:0007669"/>
    <property type="project" value="TreeGrafter"/>
</dbReference>
<comment type="caution">
    <text evidence="7">The sequence shown here is derived from an EMBL/GenBank/DDBJ whole genome shotgun (WGS) entry which is preliminary data.</text>
</comment>
<feature type="domain" description="Bacterial type II secretion system protein E" evidence="4">
    <location>
        <begin position="348"/>
        <end position="362"/>
    </location>
</feature>
<evidence type="ECO:0000313" key="10">
    <source>
        <dbReference type="Proteomes" id="UP000352088"/>
    </source>
</evidence>
<evidence type="ECO:0000313" key="5">
    <source>
        <dbReference type="EMBL" id="EAK1509184.1"/>
    </source>
</evidence>
<dbReference type="InterPro" id="IPR003593">
    <property type="entry name" value="AAA+_ATPase"/>
</dbReference>
<dbReference type="STRING" id="195.ATE51_00630"/>
<evidence type="ECO:0000313" key="13">
    <source>
        <dbReference type="Proteomes" id="UP000409545"/>
    </source>
</evidence>
<evidence type="ECO:0000313" key="11">
    <source>
        <dbReference type="Proteomes" id="UP000361993"/>
    </source>
</evidence>
<dbReference type="KEGG" id="ccof:VC76_07260"/>
<dbReference type="GO" id="GO:0005524">
    <property type="term" value="F:ATP binding"/>
    <property type="evidence" value="ECO:0007669"/>
    <property type="project" value="UniProtKB-KW"/>
</dbReference>
<dbReference type="SMART" id="SM00382">
    <property type="entry name" value="AAA"/>
    <property type="match status" value="1"/>
</dbReference>
<evidence type="ECO:0000313" key="7">
    <source>
        <dbReference type="EMBL" id="EAK5103839.1"/>
    </source>
</evidence>
<dbReference type="Proteomes" id="UP000409545">
    <property type="component" value="Unassembled WGS sequence"/>
</dbReference>
<dbReference type="InterPro" id="IPR001482">
    <property type="entry name" value="T2SS/T4SS_dom"/>
</dbReference>
<reference evidence="7 13" key="1">
    <citation type="submission" date="2018-05" db="EMBL/GenBank/DDBJ databases">
        <authorList>
            <consortium name="NARMS: The National Antimicrobial Resistance Monitoring System"/>
        </authorList>
    </citation>
    <scope>NUCLEOTIDE SEQUENCE [LARGE SCALE GENOMIC DNA]</scope>
    <source>
        <strain evidence="9 14">CVM N17C171</strain>
        <strain evidence="8 10">CVM N17C548</strain>
        <strain evidence="6 12">FSIS11807978</strain>
        <strain evidence="7 13">FSIS1711007</strain>
    </source>
</reference>
<dbReference type="EMBL" id="AACQHW010000003">
    <property type="protein sequence ID" value="EAL6850592.1"/>
    <property type="molecule type" value="Genomic_DNA"/>
</dbReference>
<dbReference type="PANTHER" id="PTHR30258:SF3">
    <property type="entry name" value="SLL1921 PROTEIN"/>
    <property type="match status" value="1"/>
</dbReference>
<dbReference type="EMBL" id="AACDUL010000003">
    <property type="protein sequence ID" value="EAK1509184.1"/>
    <property type="molecule type" value="Genomic_DNA"/>
</dbReference>
<dbReference type="SUPFAM" id="SSF160246">
    <property type="entry name" value="EspE N-terminal domain-like"/>
    <property type="match status" value="1"/>
</dbReference>
<dbReference type="Proteomes" id="UP000361993">
    <property type="component" value="Unassembled WGS sequence"/>
</dbReference>
<accession>A0A1B3X8A3</accession>
<evidence type="ECO:0000256" key="1">
    <source>
        <dbReference type="ARBA" id="ARBA00006611"/>
    </source>
</evidence>
<protein>
    <submittedName>
        <fullName evidence="7">Type II/IV secretion system protein</fullName>
    </submittedName>
</protein>
<dbReference type="Proteomes" id="UP000411403">
    <property type="component" value="Unassembled WGS sequence"/>
</dbReference>
<organism evidence="7 13">
    <name type="scientific">Campylobacter coli</name>
    <dbReference type="NCBI Taxonomy" id="195"/>
    <lineage>
        <taxon>Bacteria</taxon>
        <taxon>Pseudomonadati</taxon>
        <taxon>Campylobacterota</taxon>
        <taxon>Epsilonproteobacteria</taxon>
        <taxon>Campylobacterales</taxon>
        <taxon>Campylobacteraceae</taxon>
        <taxon>Campylobacter</taxon>
    </lineage>
</organism>
<dbReference type="EMBL" id="AACGUZ010000009">
    <property type="protein sequence ID" value="EAK5103839.1"/>
    <property type="molecule type" value="Genomic_DNA"/>
</dbReference>
<dbReference type="Pfam" id="PF00437">
    <property type="entry name" value="T2SSE"/>
    <property type="match status" value="1"/>
</dbReference>
<evidence type="ECO:0000313" key="9">
    <source>
        <dbReference type="EMBL" id="EAL9204347.1"/>
    </source>
</evidence>
<dbReference type="EMBL" id="AACSIE010000003">
    <property type="protein sequence ID" value="EAL9204347.1"/>
    <property type="molecule type" value="Genomic_DNA"/>
</dbReference>